<dbReference type="PROSITE" id="PS50995">
    <property type="entry name" value="HTH_MARR_2"/>
    <property type="match status" value="1"/>
</dbReference>
<dbReference type="SUPFAM" id="SSF46785">
    <property type="entry name" value="Winged helix' DNA-binding domain"/>
    <property type="match status" value="1"/>
</dbReference>
<proteinExistence type="predicted"/>
<reference evidence="5 6" key="1">
    <citation type="journal article" date="2017" name="Int. J. Syst. Evol. Microbiol.">
        <title>Bacillus mangrovi sp. nov., isolated from a sediment sample from a mangrove forest.</title>
        <authorList>
            <person name="Gupta V."/>
            <person name="Singh P.K."/>
            <person name="Korpole S."/>
            <person name="Tanuku N.R.S."/>
            <person name="Pinnaka A.K."/>
        </authorList>
    </citation>
    <scope>NUCLEOTIDE SEQUENCE [LARGE SCALE GENOMIC DNA]</scope>
    <source>
        <strain evidence="5 6">KCTC 33872</strain>
    </source>
</reference>
<protein>
    <submittedName>
        <fullName evidence="5">MarR family transcriptional regulator</fullName>
    </submittedName>
</protein>
<keyword evidence="6" id="KW-1185">Reference proteome</keyword>
<accession>A0A7X2S694</accession>
<evidence type="ECO:0000256" key="1">
    <source>
        <dbReference type="ARBA" id="ARBA00023015"/>
    </source>
</evidence>
<dbReference type="AlphaFoldDB" id="A0A7X2S694"/>
<dbReference type="Gene3D" id="1.10.10.10">
    <property type="entry name" value="Winged helix-like DNA-binding domain superfamily/Winged helix DNA-binding domain"/>
    <property type="match status" value="1"/>
</dbReference>
<dbReference type="PRINTS" id="PR00598">
    <property type="entry name" value="HTHMARR"/>
</dbReference>
<organism evidence="5 6">
    <name type="scientific">Metabacillus mangrovi</name>
    <dbReference type="NCBI Taxonomy" id="1491830"/>
    <lineage>
        <taxon>Bacteria</taxon>
        <taxon>Bacillati</taxon>
        <taxon>Bacillota</taxon>
        <taxon>Bacilli</taxon>
        <taxon>Bacillales</taxon>
        <taxon>Bacillaceae</taxon>
        <taxon>Metabacillus</taxon>
    </lineage>
</organism>
<dbReference type="Proteomes" id="UP000434639">
    <property type="component" value="Unassembled WGS sequence"/>
</dbReference>
<keyword evidence="3" id="KW-0804">Transcription</keyword>
<dbReference type="PANTHER" id="PTHR42756:SF1">
    <property type="entry name" value="TRANSCRIPTIONAL REPRESSOR OF EMRAB OPERON"/>
    <property type="match status" value="1"/>
</dbReference>
<dbReference type="InterPro" id="IPR036388">
    <property type="entry name" value="WH-like_DNA-bd_sf"/>
</dbReference>
<evidence type="ECO:0000259" key="4">
    <source>
        <dbReference type="PROSITE" id="PS50995"/>
    </source>
</evidence>
<evidence type="ECO:0000313" key="6">
    <source>
        <dbReference type="Proteomes" id="UP000434639"/>
    </source>
</evidence>
<dbReference type="InterPro" id="IPR036390">
    <property type="entry name" value="WH_DNA-bd_sf"/>
</dbReference>
<dbReference type="SMART" id="SM00347">
    <property type="entry name" value="HTH_MARR"/>
    <property type="match status" value="1"/>
</dbReference>
<keyword evidence="1" id="KW-0805">Transcription regulation</keyword>
<evidence type="ECO:0000256" key="3">
    <source>
        <dbReference type="ARBA" id="ARBA00023163"/>
    </source>
</evidence>
<dbReference type="GO" id="GO:0003677">
    <property type="term" value="F:DNA binding"/>
    <property type="evidence" value="ECO:0007669"/>
    <property type="project" value="UniProtKB-KW"/>
</dbReference>
<name>A0A7X2S694_9BACI</name>
<dbReference type="GO" id="GO:0003700">
    <property type="term" value="F:DNA-binding transcription factor activity"/>
    <property type="evidence" value="ECO:0007669"/>
    <property type="project" value="InterPro"/>
</dbReference>
<dbReference type="InterPro" id="IPR000835">
    <property type="entry name" value="HTH_MarR-typ"/>
</dbReference>
<dbReference type="PANTHER" id="PTHR42756">
    <property type="entry name" value="TRANSCRIPTIONAL REGULATOR, MARR"/>
    <property type="match status" value="1"/>
</dbReference>
<dbReference type="EMBL" id="WMIB01000012">
    <property type="protein sequence ID" value="MTH54275.1"/>
    <property type="molecule type" value="Genomic_DNA"/>
</dbReference>
<dbReference type="OrthoDB" id="2355600at2"/>
<feature type="domain" description="HTH marR-type" evidence="4">
    <location>
        <begin position="1"/>
        <end position="137"/>
    </location>
</feature>
<evidence type="ECO:0000313" key="5">
    <source>
        <dbReference type="EMBL" id="MTH54275.1"/>
    </source>
</evidence>
<evidence type="ECO:0000256" key="2">
    <source>
        <dbReference type="ARBA" id="ARBA00023125"/>
    </source>
</evidence>
<dbReference type="RefSeq" id="WP_155112786.1">
    <property type="nucleotide sequence ID" value="NZ_WMIB01000012.1"/>
</dbReference>
<gene>
    <name evidence="5" type="ORF">GKZ89_12760</name>
</gene>
<comment type="caution">
    <text evidence="5">The sequence shown here is derived from an EMBL/GenBank/DDBJ whole genome shotgun (WGS) entry which is preliminary data.</text>
</comment>
<dbReference type="Pfam" id="PF01047">
    <property type="entry name" value="MarR"/>
    <property type="match status" value="1"/>
</dbReference>
<keyword evidence="2" id="KW-0238">DNA-binding</keyword>
<sequence length="140" mass="15656">MEKLLIEFIQTLEDSLTKIQSEAGVKAGTAKLTINQFHYIDAVHQLGNPTLTEVAERMNFTKASVTAGLNKLISMGYVKKVQSQEDKRVFHVSLTEDGTTLIDAKYQALKKYGEFINGALSKEEAEQLQHILGKLVKLFK</sequence>